<protein>
    <submittedName>
        <fullName evidence="1">Uncharacterized protein</fullName>
    </submittedName>
</protein>
<proteinExistence type="predicted"/>
<reference evidence="1 2" key="1">
    <citation type="submission" date="2019-09" db="EMBL/GenBank/DDBJ databases">
        <authorList>
            <person name="Depoorter E."/>
        </authorList>
    </citation>
    <scope>NUCLEOTIDE SEQUENCE [LARGE SCALE GENOMIC DNA]</scope>
    <source>
        <strain evidence="1">LMG 6863</strain>
    </source>
</reference>
<dbReference type="EMBL" id="CABVPY010000027">
    <property type="protein sequence ID" value="VWB88344.1"/>
    <property type="molecule type" value="Genomic_DNA"/>
</dbReference>
<dbReference type="RefSeq" id="WP_174942489.1">
    <property type="nucleotide sequence ID" value="NZ_CABVPY010000027.1"/>
</dbReference>
<dbReference type="Proteomes" id="UP000494170">
    <property type="component" value="Unassembled WGS sequence"/>
</dbReference>
<sequence length="58" mass="6453">MSEIETIEAAANVILRLYREEGDLLVRLERIAYAASVIKQQADAQIEKFQTAAESNDG</sequence>
<evidence type="ECO:0000313" key="2">
    <source>
        <dbReference type="Proteomes" id="UP000494170"/>
    </source>
</evidence>
<evidence type="ECO:0000313" key="1">
    <source>
        <dbReference type="EMBL" id="VWB88344.1"/>
    </source>
</evidence>
<name>A0A6P2NBV8_BURL3</name>
<organism evidence="1 2">
    <name type="scientific">Burkholderia lata (strain ATCC 17760 / DSM 23089 / LMG 22485 / NCIMB 9086 / R18194 / 383)</name>
    <dbReference type="NCBI Taxonomy" id="482957"/>
    <lineage>
        <taxon>Bacteria</taxon>
        <taxon>Pseudomonadati</taxon>
        <taxon>Pseudomonadota</taxon>
        <taxon>Betaproteobacteria</taxon>
        <taxon>Burkholderiales</taxon>
        <taxon>Burkholderiaceae</taxon>
        <taxon>Burkholderia</taxon>
        <taxon>Burkholderia cepacia complex</taxon>
    </lineage>
</organism>
<gene>
    <name evidence="1" type="ORF">BLA6863_04207</name>
</gene>
<accession>A0A6P2NBV8</accession>
<dbReference type="AlphaFoldDB" id="A0A6P2NBV8"/>